<protein>
    <submittedName>
        <fullName evidence="2">DUF443 domain-containing protein</fullName>
    </submittedName>
</protein>
<name>A0ABY5JZK3_9BACI</name>
<accession>A0ABY5JZK3</accession>
<keyword evidence="1" id="KW-0812">Transmembrane</keyword>
<reference evidence="2" key="1">
    <citation type="submission" date="2022-07" db="EMBL/GenBank/DDBJ databases">
        <title>FELIX.</title>
        <authorList>
            <person name="Wan K.H."/>
            <person name="Park S."/>
            <person name="Lawrence Q."/>
            <person name="Eichenberger J.P."/>
            <person name="Booth B.W."/>
            <person name="Piaggio A.J."/>
            <person name="Chandler J.C."/>
            <person name="Franklin A.B."/>
            <person name="Celniker S.E."/>
        </authorList>
    </citation>
    <scope>NUCLEOTIDE SEQUENCE</scope>
    <source>
        <strain evidence="2">QA-1986 374</strain>
    </source>
</reference>
<feature type="transmembrane region" description="Helical" evidence="1">
    <location>
        <begin position="15"/>
        <end position="40"/>
    </location>
</feature>
<evidence type="ECO:0000313" key="3">
    <source>
        <dbReference type="Proteomes" id="UP001059773"/>
    </source>
</evidence>
<evidence type="ECO:0000256" key="1">
    <source>
        <dbReference type="SAM" id="Phobius"/>
    </source>
</evidence>
<feature type="transmembrane region" description="Helical" evidence="1">
    <location>
        <begin position="52"/>
        <end position="74"/>
    </location>
</feature>
<dbReference type="RefSeq" id="WP_256710096.1">
    <property type="nucleotide sequence ID" value="NZ_CP101914.1"/>
</dbReference>
<dbReference type="Pfam" id="PF04276">
    <property type="entry name" value="DUF443"/>
    <property type="match status" value="1"/>
</dbReference>
<evidence type="ECO:0000313" key="2">
    <source>
        <dbReference type="EMBL" id="UUI05209.1"/>
    </source>
</evidence>
<keyword evidence="1" id="KW-0472">Membrane</keyword>
<keyword evidence="3" id="KW-1185">Reference proteome</keyword>
<sequence length="87" mass="10221">MYQAVMLYQLLRSRLWIMLVSFKVFLMIILMYILCLGFIVMETAAYIEYDNWTILLFTTVLLFVMILIGLVTIVEGNTRIKFLAGQK</sequence>
<dbReference type="EMBL" id="CP101914">
    <property type="protein sequence ID" value="UUI05209.1"/>
    <property type="molecule type" value="Genomic_DNA"/>
</dbReference>
<keyword evidence="1" id="KW-1133">Transmembrane helix</keyword>
<organism evidence="2 3">
    <name type="scientific">Oceanobacillus jeddahense</name>
    <dbReference type="NCBI Taxonomy" id="1462527"/>
    <lineage>
        <taxon>Bacteria</taxon>
        <taxon>Bacillati</taxon>
        <taxon>Bacillota</taxon>
        <taxon>Bacilli</taxon>
        <taxon>Bacillales</taxon>
        <taxon>Bacillaceae</taxon>
        <taxon>Oceanobacillus</taxon>
    </lineage>
</organism>
<dbReference type="Proteomes" id="UP001059773">
    <property type="component" value="Chromosome"/>
</dbReference>
<dbReference type="InterPro" id="IPR005915">
    <property type="entry name" value="Tandem_5TM"/>
</dbReference>
<proteinExistence type="predicted"/>
<gene>
    <name evidence="2" type="ORF">NP439_11435</name>
</gene>